<dbReference type="Gene3D" id="2.60.200.20">
    <property type="match status" value="1"/>
</dbReference>
<dbReference type="EMBL" id="CP002454">
    <property type="protein sequence ID" value="ADV68666.1"/>
    <property type="molecule type" value="Genomic_DNA"/>
</dbReference>
<dbReference type="eggNOG" id="COG1716">
    <property type="taxonomic scope" value="Bacteria"/>
</dbReference>
<evidence type="ECO:0000313" key="4">
    <source>
        <dbReference type="Proteomes" id="UP000008635"/>
    </source>
</evidence>
<feature type="compositionally biased region" description="Low complexity" evidence="1">
    <location>
        <begin position="339"/>
        <end position="351"/>
    </location>
</feature>
<dbReference type="InterPro" id="IPR006521">
    <property type="entry name" value="Tail_protein_I"/>
</dbReference>
<dbReference type="KEGG" id="dmr:Deima_3037"/>
<sequence>MPRLHVRQRGETLRVLPLDMRQLSIGRTPDNGLPLRDASVAVRHAEINWAPDRSLTLTDLGGGDTFVNGRRLAPNQPHRLLDGDEIQVGPFTVTFVASDTDAPAATPAPATPDDLLEGLAATPAPPPRPTFPAPPPPAQNAMYLNFLPGLFQESPFLNRYLKIFEAIWEPLQHRQDHLELYLDARTTPPRFLPWLADWLGLPLNTRWPEARQRAWVREAMALYRWRGTRYGLTRALEVAFGLTPALIEDPNRPHTLRVLVLDPGEDDEHVTREGVRELVYRHAPAHVLCSVEFIDPARVQRAPTPDAPTPPAPGTLNASPPTVRAEGASATPDSTPDEGAPTPGTPQGPTA</sequence>
<dbReference type="PROSITE" id="PS50006">
    <property type="entry name" value="FHA_DOMAIN"/>
    <property type="match status" value="1"/>
</dbReference>
<proteinExistence type="predicted"/>
<reference evidence="4" key="2">
    <citation type="submission" date="2011-01" db="EMBL/GenBank/DDBJ databases">
        <title>The complete genome of Deinococcus maricopensis DSM 21211.</title>
        <authorList>
            <consortium name="US DOE Joint Genome Institute (JGI-PGF)"/>
            <person name="Lucas S."/>
            <person name="Copeland A."/>
            <person name="Lapidus A."/>
            <person name="Goodwin L."/>
            <person name="Pitluck S."/>
            <person name="Kyrpides N."/>
            <person name="Mavromatis K."/>
            <person name="Pagani I."/>
            <person name="Ivanova N."/>
            <person name="Ovchinnikova G."/>
            <person name="Zeytun A."/>
            <person name="Detter J.C."/>
            <person name="Han C."/>
            <person name="Land M."/>
            <person name="Hauser L."/>
            <person name="Markowitz V."/>
            <person name="Cheng J.-F."/>
            <person name="Hugenholtz P."/>
            <person name="Woyke T."/>
            <person name="Wu D."/>
            <person name="Pukall R."/>
            <person name="Gehrich-Schroeter G."/>
            <person name="Brambilla E."/>
            <person name="Klenk H.-P."/>
            <person name="Eisen J.A."/>
        </authorList>
    </citation>
    <scope>NUCLEOTIDE SEQUENCE [LARGE SCALE GENOMIC DNA]</scope>
    <source>
        <strain evidence="4">DSM 21211 / LMG 22137 / NRRL B-23946 / LB-34</strain>
    </source>
</reference>
<dbReference type="InterPro" id="IPR011748">
    <property type="entry name" value="Unchr_phage_tail-like"/>
</dbReference>
<dbReference type="SUPFAM" id="SSF49879">
    <property type="entry name" value="SMAD/FHA domain"/>
    <property type="match status" value="1"/>
</dbReference>
<dbReference type="RefSeq" id="WP_013558169.1">
    <property type="nucleotide sequence ID" value="NC_014958.1"/>
</dbReference>
<dbReference type="AlphaFoldDB" id="E8U3P2"/>
<dbReference type="STRING" id="709986.Deima_3037"/>
<organism evidence="3 4">
    <name type="scientific">Deinococcus maricopensis (strain DSM 21211 / LMG 22137 / NRRL B-23946 / LB-34)</name>
    <dbReference type="NCBI Taxonomy" id="709986"/>
    <lineage>
        <taxon>Bacteria</taxon>
        <taxon>Thermotogati</taxon>
        <taxon>Deinococcota</taxon>
        <taxon>Deinococci</taxon>
        <taxon>Deinococcales</taxon>
        <taxon>Deinococcaceae</taxon>
        <taxon>Deinococcus</taxon>
    </lineage>
</organism>
<reference evidence="3 4" key="1">
    <citation type="journal article" date="2011" name="Stand. Genomic Sci.">
        <title>Complete genome sequence of Deinococcus maricopensis type strain (LB-34).</title>
        <authorList>
            <person name="Pukall R."/>
            <person name="Zeytun A."/>
            <person name="Lucas S."/>
            <person name="Lapidus A."/>
            <person name="Hammon N."/>
            <person name="Deshpande S."/>
            <person name="Nolan M."/>
            <person name="Cheng J.F."/>
            <person name="Pitluck S."/>
            <person name="Liolios K."/>
            <person name="Pagani I."/>
            <person name="Mikhailova N."/>
            <person name="Ivanova N."/>
            <person name="Mavromatis K."/>
            <person name="Pati A."/>
            <person name="Tapia R."/>
            <person name="Han C."/>
            <person name="Goodwin L."/>
            <person name="Chen A."/>
            <person name="Palaniappan K."/>
            <person name="Land M."/>
            <person name="Hauser L."/>
            <person name="Chang Y.J."/>
            <person name="Jeffries C.D."/>
            <person name="Brambilla E.M."/>
            <person name="Rohde M."/>
            <person name="Goker M."/>
            <person name="Detter J.C."/>
            <person name="Woyke T."/>
            <person name="Bristow J."/>
            <person name="Eisen J.A."/>
            <person name="Markowitz V."/>
            <person name="Hugenholtz P."/>
            <person name="Kyrpides N.C."/>
            <person name="Klenk H.P."/>
        </authorList>
    </citation>
    <scope>NUCLEOTIDE SEQUENCE [LARGE SCALE GENOMIC DNA]</scope>
    <source>
        <strain evidence="4">DSM 21211 / LMG 22137 / NRRL B-23946 / LB-34</strain>
    </source>
</reference>
<dbReference type="HOGENOM" id="CLU_801387_0_0_0"/>
<dbReference type="eggNOG" id="COG4385">
    <property type="taxonomic scope" value="Bacteria"/>
</dbReference>
<evidence type="ECO:0000259" key="2">
    <source>
        <dbReference type="PROSITE" id="PS50006"/>
    </source>
</evidence>
<dbReference type="Pfam" id="PF00498">
    <property type="entry name" value="FHA"/>
    <property type="match status" value="1"/>
</dbReference>
<feature type="compositionally biased region" description="Low complexity" evidence="1">
    <location>
        <begin position="102"/>
        <end position="113"/>
    </location>
</feature>
<dbReference type="Proteomes" id="UP000008635">
    <property type="component" value="Chromosome"/>
</dbReference>
<feature type="region of interest" description="Disordered" evidence="1">
    <location>
        <begin position="300"/>
        <end position="351"/>
    </location>
</feature>
<keyword evidence="4" id="KW-1185">Reference proteome</keyword>
<gene>
    <name evidence="3" type="ordered locus">Deima_3037</name>
</gene>
<accession>E8U3P2</accession>
<evidence type="ECO:0000256" key="1">
    <source>
        <dbReference type="SAM" id="MobiDB-lite"/>
    </source>
</evidence>
<dbReference type="OrthoDB" id="370073at2"/>
<feature type="domain" description="FHA" evidence="2">
    <location>
        <begin position="23"/>
        <end position="72"/>
    </location>
</feature>
<feature type="region of interest" description="Disordered" evidence="1">
    <location>
        <begin position="102"/>
        <end position="134"/>
    </location>
</feature>
<dbReference type="SMART" id="SM00240">
    <property type="entry name" value="FHA"/>
    <property type="match status" value="1"/>
</dbReference>
<protein>
    <submittedName>
        <fullName evidence="3">Phage tail protein</fullName>
    </submittedName>
</protein>
<dbReference type="InterPro" id="IPR000253">
    <property type="entry name" value="FHA_dom"/>
</dbReference>
<dbReference type="CDD" id="cd00060">
    <property type="entry name" value="FHA"/>
    <property type="match status" value="1"/>
</dbReference>
<feature type="compositionally biased region" description="Pro residues" evidence="1">
    <location>
        <begin position="123"/>
        <end position="134"/>
    </location>
</feature>
<name>E8U3P2_DEIML</name>
<dbReference type="Pfam" id="PF09684">
    <property type="entry name" value="Tail_P2_I"/>
    <property type="match status" value="1"/>
</dbReference>
<evidence type="ECO:0000313" key="3">
    <source>
        <dbReference type="EMBL" id="ADV68666.1"/>
    </source>
</evidence>
<dbReference type="NCBIfam" id="TIGR02242">
    <property type="entry name" value="tail_TIGR02242"/>
    <property type="match status" value="1"/>
</dbReference>
<dbReference type="InterPro" id="IPR008984">
    <property type="entry name" value="SMAD_FHA_dom_sf"/>
</dbReference>